<gene>
    <name evidence="3" type="ordered locus">SAR116_2028</name>
</gene>
<organism evidence="3 4">
    <name type="scientific">Puniceispirillum marinum (strain IMCC1322)</name>
    <dbReference type="NCBI Taxonomy" id="488538"/>
    <lineage>
        <taxon>Bacteria</taxon>
        <taxon>Pseudomonadati</taxon>
        <taxon>Pseudomonadota</taxon>
        <taxon>Alphaproteobacteria</taxon>
        <taxon>Candidatus Puniceispirillales</taxon>
        <taxon>Candidatus Puniceispirillaceae</taxon>
        <taxon>Candidatus Puniceispirillum</taxon>
    </lineage>
</organism>
<dbReference type="Proteomes" id="UP000007460">
    <property type="component" value="Chromosome"/>
</dbReference>
<dbReference type="SUPFAM" id="SSF51905">
    <property type="entry name" value="FAD/NAD(P)-binding domain"/>
    <property type="match status" value="1"/>
</dbReference>
<dbReference type="GO" id="GO:0016491">
    <property type="term" value="F:oxidoreductase activity"/>
    <property type="evidence" value="ECO:0007669"/>
    <property type="project" value="UniProtKB-KW"/>
</dbReference>
<keyword evidence="4" id="KW-1185">Reference proteome</keyword>
<evidence type="ECO:0000256" key="1">
    <source>
        <dbReference type="ARBA" id="ARBA00023002"/>
    </source>
</evidence>
<dbReference type="STRING" id="488538.SAR116_2028"/>
<proteinExistence type="predicted"/>
<evidence type="ECO:0000313" key="4">
    <source>
        <dbReference type="Proteomes" id="UP000007460"/>
    </source>
</evidence>
<dbReference type="InterPro" id="IPR006076">
    <property type="entry name" value="FAD-dep_OxRdtase"/>
</dbReference>
<dbReference type="InterPro" id="IPR036188">
    <property type="entry name" value="FAD/NAD-bd_sf"/>
</dbReference>
<dbReference type="EMBL" id="CP001751">
    <property type="protein sequence ID" value="ADE40271.1"/>
    <property type="molecule type" value="Genomic_DNA"/>
</dbReference>
<dbReference type="AlphaFoldDB" id="D5BN78"/>
<dbReference type="RefSeq" id="WP_013046898.1">
    <property type="nucleotide sequence ID" value="NC_014010.1"/>
</dbReference>
<evidence type="ECO:0000313" key="3">
    <source>
        <dbReference type="EMBL" id="ADE40271.1"/>
    </source>
</evidence>
<evidence type="ECO:0000259" key="2">
    <source>
        <dbReference type="Pfam" id="PF01266"/>
    </source>
</evidence>
<dbReference type="HOGENOM" id="CLU_007884_3_3_5"/>
<dbReference type="Gene3D" id="3.50.50.60">
    <property type="entry name" value="FAD/NAD(P)-binding domain"/>
    <property type="match status" value="1"/>
</dbReference>
<dbReference type="Pfam" id="PF01266">
    <property type="entry name" value="DAO"/>
    <property type="match status" value="1"/>
</dbReference>
<name>D5BN78_PUNMI</name>
<dbReference type="OrthoDB" id="9806601at2"/>
<dbReference type="KEGG" id="apb:SAR116_2028"/>
<accession>D5BN78</accession>
<dbReference type="PANTHER" id="PTHR13847">
    <property type="entry name" value="SARCOSINE DEHYDROGENASE-RELATED"/>
    <property type="match status" value="1"/>
</dbReference>
<dbReference type="Gene3D" id="3.30.9.10">
    <property type="entry name" value="D-Amino Acid Oxidase, subunit A, domain 2"/>
    <property type="match status" value="1"/>
</dbReference>
<keyword evidence="1 3" id="KW-0560">Oxidoreductase</keyword>
<dbReference type="EC" id="1.4.3.-" evidence="3"/>
<sequence length="434" mass="47962">MDILGDNFKPQPYWWDDIDFSAQQSTDAPDIPAKTDVLIVGAGYAGLHAAIVLARAGSNVLVVDAEHIGYGASTRNGGMISSGVNVGKHVKLEKNIEGAMLDEASQSYSWLAEFVKAEKIDAVYQQCGRFVGAHSKSALKKLAGRLNKLNDLTAADAYMVAPEDTRQEIASDYYHGGMVLQRSGAVHPGKLYDGVLKVARKAGVKVVGQVRAGKINRRDGQLYIETSAGEVQAENVLITTNGYTGGFEPWLKRRVVPVPSYQIATEPLGKDEIKARFPNLRMIADTKRLLYYFRPSPDRTRILFGGRAHYLAHDPYAGARMLHKGLTSVFPDLADIRLSHGWWGYVAYTMDGVPHIGESQKGVYHAVGCHGSGVVMMSWLGHRLGMRLAGTANSKSIFEDRKLSFFPFYNGQPWFLPIMGKLYQLQDWLDVRLR</sequence>
<dbReference type="GO" id="GO:0005737">
    <property type="term" value="C:cytoplasm"/>
    <property type="evidence" value="ECO:0007669"/>
    <property type="project" value="TreeGrafter"/>
</dbReference>
<reference evidence="3 4" key="1">
    <citation type="journal article" date="2010" name="J. Bacteriol.">
        <title>Complete genome sequence of "Candidatus Puniceispirillum marinum" IMCC1322, a representative of the SAR116 clade in the Alphaproteobacteria.</title>
        <authorList>
            <person name="Oh H.M."/>
            <person name="Kwon K.K."/>
            <person name="Kang I."/>
            <person name="Kang S.G."/>
            <person name="Lee J.H."/>
            <person name="Kim S.J."/>
            <person name="Cho J.C."/>
        </authorList>
    </citation>
    <scope>NUCLEOTIDE SEQUENCE [LARGE SCALE GENOMIC DNA]</scope>
    <source>
        <strain evidence="3 4">IMCC1322</strain>
    </source>
</reference>
<protein>
    <submittedName>
        <fullName evidence="3">Oxidoreductase, putative</fullName>
        <ecNumber evidence="3">1.4.3.-</ecNumber>
    </submittedName>
</protein>
<feature type="domain" description="FAD dependent oxidoreductase" evidence="2">
    <location>
        <begin position="36"/>
        <end position="383"/>
    </location>
</feature>
<dbReference type="eggNOG" id="COG0665">
    <property type="taxonomic scope" value="Bacteria"/>
</dbReference>
<dbReference type="PANTHER" id="PTHR13847:SF281">
    <property type="entry name" value="FAD DEPENDENT OXIDOREDUCTASE DOMAIN-CONTAINING PROTEIN"/>
    <property type="match status" value="1"/>
</dbReference>